<evidence type="ECO:0000313" key="3">
    <source>
        <dbReference type="EMBL" id="MCD5314358.1"/>
    </source>
</evidence>
<dbReference type="PANTHER" id="PTHR43540:SF7">
    <property type="entry name" value="ISOCHORISMATASE FAMILY PROTEIN YECD"/>
    <property type="match status" value="1"/>
</dbReference>
<proteinExistence type="predicted"/>
<keyword evidence="1" id="KW-0378">Hydrolase</keyword>
<feature type="domain" description="Isochorismatase-like" evidence="2">
    <location>
        <begin position="11"/>
        <end position="169"/>
    </location>
</feature>
<dbReference type="InterPro" id="IPR036380">
    <property type="entry name" value="Isochorismatase-like_sf"/>
</dbReference>
<dbReference type="InterPro" id="IPR050272">
    <property type="entry name" value="Isochorismatase-like_hydrls"/>
</dbReference>
<dbReference type="EMBL" id="JAJOMB010000016">
    <property type="protein sequence ID" value="MCD5314358.1"/>
    <property type="molecule type" value="Genomic_DNA"/>
</dbReference>
<dbReference type="AlphaFoldDB" id="A0A9X1NJN1"/>
<dbReference type="CDD" id="cd00431">
    <property type="entry name" value="cysteine_hydrolases"/>
    <property type="match status" value="1"/>
</dbReference>
<gene>
    <name evidence="3" type="ORF">LR394_25970</name>
</gene>
<dbReference type="Pfam" id="PF00857">
    <property type="entry name" value="Isochorismatase"/>
    <property type="match status" value="1"/>
</dbReference>
<evidence type="ECO:0000313" key="4">
    <source>
        <dbReference type="Proteomes" id="UP001138997"/>
    </source>
</evidence>
<dbReference type="Proteomes" id="UP001138997">
    <property type="component" value="Unassembled WGS sequence"/>
</dbReference>
<keyword evidence="4" id="KW-1185">Reference proteome</keyword>
<name>A0A9X1NJN1_9ACTN</name>
<dbReference type="GO" id="GO:0016787">
    <property type="term" value="F:hydrolase activity"/>
    <property type="evidence" value="ECO:0007669"/>
    <property type="project" value="UniProtKB-KW"/>
</dbReference>
<reference evidence="3" key="1">
    <citation type="submission" date="2021-11" db="EMBL/GenBank/DDBJ databases">
        <title>Streptomyces corallinus and Kineosporia corallina sp. nov., two new coral-derived marine actinobacteria.</title>
        <authorList>
            <person name="Buangrab K."/>
            <person name="Sutthacheep M."/>
            <person name="Yeemin T."/>
            <person name="Harunari E."/>
            <person name="Igarashi Y."/>
            <person name="Sripreechasak P."/>
            <person name="Kanchanasin P."/>
            <person name="Tanasupawat S."/>
            <person name="Phongsopitanun W."/>
        </authorList>
    </citation>
    <scope>NUCLEOTIDE SEQUENCE</scope>
    <source>
        <strain evidence="3">JCM 31032</strain>
    </source>
</reference>
<accession>A0A9X1NJN1</accession>
<dbReference type="InterPro" id="IPR000868">
    <property type="entry name" value="Isochorismatase-like_dom"/>
</dbReference>
<evidence type="ECO:0000256" key="1">
    <source>
        <dbReference type="ARBA" id="ARBA00022801"/>
    </source>
</evidence>
<dbReference type="PANTHER" id="PTHR43540">
    <property type="entry name" value="PEROXYUREIDOACRYLATE/UREIDOACRYLATE AMIDOHYDROLASE-RELATED"/>
    <property type="match status" value="1"/>
</dbReference>
<dbReference type="SUPFAM" id="SSF52499">
    <property type="entry name" value="Isochorismatase-like hydrolases"/>
    <property type="match status" value="1"/>
</dbReference>
<dbReference type="Gene3D" id="3.40.50.850">
    <property type="entry name" value="Isochorismatase-like"/>
    <property type="match status" value="1"/>
</dbReference>
<organism evidence="3 4">
    <name type="scientific">Kineosporia babensis</name>
    <dbReference type="NCBI Taxonomy" id="499548"/>
    <lineage>
        <taxon>Bacteria</taxon>
        <taxon>Bacillati</taxon>
        <taxon>Actinomycetota</taxon>
        <taxon>Actinomycetes</taxon>
        <taxon>Kineosporiales</taxon>
        <taxon>Kineosporiaceae</taxon>
        <taxon>Kineosporia</taxon>
    </lineage>
</organism>
<comment type="caution">
    <text evidence="3">The sequence shown here is derived from an EMBL/GenBank/DDBJ whole genome shotgun (WGS) entry which is preliminary data.</text>
</comment>
<protein>
    <submittedName>
        <fullName evidence="3">Isochorismatase family protein</fullName>
    </submittedName>
</protein>
<dbReference type="RefSeq" id="WP_231446801.1">
    <property type="nucleotide sequence ID" value="NZ_JAJOMB010000016.1"/>
</dbReference>
<sequence>MTIHRLDASRTALVLVDLMTRVVAADTAPHPAAQVLQTCLRTADSVRSRGGLVVFVRSEHPGVDTQPPGGELASGCEPGPGDLEIVKSTWSAFHGTHLDEELRARDVTTVALGGIATTFGVESTGRAADEHGYSTLFLTDAMSGLHSEAHDFSTSYVFPRIGTVFTSDEFIETLT</sequence>
<evidence type="ECO:0000259" key="2">
    <source>
        <dbReference type="Pfam" id="PF00857"/>
    </source>
</evidence>